<dbReference type="AlphaFoldDB" id="A0A2H3C495"/>
<name>A0A2H3C495_9AGAR</name>
<dbReference type="Proteomes" id="UP000218334">
    <property type="component" value="Unassembled WGS sequence"/>
</dbReference>
<sequence>MNRRSCWHASSHWSQSFGTCYPYRRLGDGHGTRKSERIRGIKSGLYIRLMSFSVYTKHTGDSLNTDKASNIEAQAHLKTREDDRQFSHPRSFLSLSFSSPSCLQFGLATISSPLCTRFFVRQILSLRVRPFTTNTFPCPPSSFDTSLMAVRTSTEIIP</sequence>
<protein>
    <submittedName>
        <fullName evidence="1">Uncharacterized protein</fullName>
    </submittedName>
</protein>
<evidence type="ECO:0000313" key="1">
    <source>
        <dbReference type="EMBL" id="PBK73138.1"/>
    </source>
</evidence>
<reference evidence="2" key="1">
    <citation type="journal article" date="2017" name="Nat. Ecol. Evol.">
        <title>Genome expansion and lineage-specific genetic innovations in the forest pathogenic fungi Armillaria.</title>
        <authorList>
            <person name="Sipos G."/>
            <person name="Prasanna A.N."/>
            <person name="Walter M.C."/>
            <person name="O'Connor E."/>
            <person name="Balint B."/>
            <person name="Krizsan K."/>
            <person name="Kiss B."/>
            <person name="Hess J."/>
            <person name="Varga T."/>
            <person name="Slot J."/>
            <person name="Riley R."/>
            <person name="Boka B."/>
            <person name="Rigling D."/>
            <person name="Barry K."/>
            <person name="Lee J."/>
            <person name="Mihaltcheva S."/>
            <person name="LaButti K."/>
            <person name="Lipzen A."/>
            <person name="Waldron R."/>
            <person name="Moloney N.M."/>
            <person name="Sperisen C."/>
            <person name="Kredics L."/>
            <person name="Vagvoelgyi C."/>
            <person name="Patrignani A."/>
            <person name="Fitzpatrick D."/>
            <person name="Nagy I."/>
            <person name="Doyle S."/>
            <person name="Anderson J.B."/>
            <person name="Grigoriev I.V."/>
            <person name="Gueldener U."/>
            <person name="Muensterkoetter M."/>
            <person name="Nagy L.G."/>
        </authorList>
    </citation>
    <scope>NUCLEOTIDE SEQUENCE [LARGE SCALE GENOMIC DNA]</scope>
    <source>
        <strain evidence="2">28-4</strain>
    </source>
</reference>
<accession>A0A2H3C495</accession>
<keyword evidence="2" id="KW-1185">Reference proteome</keyword>
<organism evidence="1 2">
    <name type="scientific">Armillaria solidipes</name>
    <dbReference type="NCBI Taxonomy" id="1076256"/>
    <lineage>
        <taxon>Eukaryota</taxon>
        <taxon>Fungi</taxon>
        <taxon>Dikarya</taxon>
        <taxon>Basidiomycota</taxon>
        <taxon>Agaricomycotina</taxon>
        <taxon>Agaricomycetes</taxon>
        <taxon>Agaricomycetidae</taxon>
        <taxon>Agaricales</taxon>
        <taxon>Marasmiineae</taxon>
        <taxon>Physalacriaceae</taxon>
        <taxon>Armillaria</taxon>
    </lineage>
</organism>
<proteinExistence type="predicted"/>
<dbReference type="EMBL" id="KZ293421">
    <property type="protein sequence ID" value="PBK73138.1"/>
    <property type="molecule type" value="Genomic_DNA"/>
</dbReference>
<gene>
    <name evidence="1" type="ORF">ARMSODRAFT_717490</name>
</gene>
<evidence type="ECO:0000313" key="2">
    <source>
        <dbReference type="Proteomes" id="UP000218334"/>
    </source>
</evidence>